<organism evidence="1 2">
    <name type="scientific">Rhizobium gallicum bv. gallicum R602sp</name>
    <dbReference type="NCBI Taxonomy" id="1041138"/>
    <lineage>
        <taxon>Bacteria</taxon>
        <taxon>Pseudomonadati</taxon>
        <taxon>Pseudomonadota</taxon>
        <taxon>Alphaproteobacteria</taxon>
        <taxon>Hyphomicrobiales</taxon>
        <taxon>Rhizobiaceae</taxon>
        <taxon>Rhizobium/Agrobacterium group</taxon>
        <taxon>Rhizobium</taxon>
    </lineage>
</organism>
<keyword evidence="1" id="KW-0614">Plasmid</keyword>
<accession>A0A0B4X7J1</accession>
<protein>
    <submittedName>
        <fullName evidence="1">Uncharacterized protein</fullName>
    </submittedName>
</protein>
<dbReference type="Proteomes" id="UP000031368">
    <property type="component" value="Plasmid pRgalR602b"/>
</dbReference>
<dbReference type="AlphaFoldDB" id="A0A0B4X7J1"/>
<dbReference type="HOGENOM" id="CLU_2755069_0_0_5"/>
<name>A0A0B4X7J1_9HYPH</name>
<gene>
    <name evidence="1" type="ORF">RGR602_PB00429</name>
</gene>
<evidence type="ECO:0000313" key="1">
    <source>
        <dbReference type="EMBL" id="AJD43959.1"/>
    </source>
</evidence>
<dbReference type="KEGG" id="rga:RGR602_PB00429"/>
<dbReference type="EMBL" id="CP006879">
    <property type="protein sequence ID" value="AJD43959.1"/>
    <property type="molecule type" value="Genomic_DNA"/>
</dbReference>
<geneLocation type="plasmid" evidence="1 2">
    <name>pRgalR602b</name>
</geneLocation>
<keyword evidence="2" id="KW-1185">Reference proteome</keyword>
<reference evidence="1 2" key="1">
    <citation type="submission" date="2013-11" db="EMBL/GenBank/DDBJ databases">
        <title>Complete genome sequence of Rhizobium gallicum bv. gallicum R602.</title>
        <authorList>
            <person name="Bustos P."/>
            <person name="Santamaria R.I."/>
            <person name="Lozano L."/>
            <person name="Acosta J.L."/>
            <person name="Ormeno-Orrillo E."/>
            <person name="Rogel M.A."/>
            <person name="Romero D."/>
            <person name="Cevallos M.A."/>
            <person name="Martinez-Romero E."/>
            <person name="Gonzalez V."/>
        </authorList>
    </citation>
    <scope>NUCLEOTIDE SEQUENCE [LARGE SCALE GENOMIC DNA]</scope>
    <source>
        <strain evidence="1 2">R602</strain>
        <plasmid evidence="1 2">pRgalR602b</plasmid>
    </source>
</reference>
<sequence length="70" mass="8078">MRDYAFRARFKPILRGRPIKARYAGLTPVPGFRLNGPFDGGVDVRVVEDEGAYFPWEISFKLQIAVYLSW</sequence>
<proteinExistence type="predicted"/>
<evidence type="ECO:0000313" key="2">
    <source>
        <dbReference type="Proteomes" id="UP000031368"/>
    </source>
</evidence>